<dbReference type="Proteomes" id="UP001212841">
    <property type="component" value="Unassembled WGS sequence"/>
</dbReference>
<dbReference type="Pfam" id="PF01764">
    <property type="entry name" value="Lipase_3"/>
    <property type="match status" value="1"/>
</dbReference>
<dbReference type="InterPro" id="IPR052214">
    <property type="entry name" value="DAG_Lipase-Related"/>
</dbReference>
<evidence type="ECO:0000256" key="5">
    <source>
        <dbReference type="ARBA" id="ARBA00022692"/>
    </source>
</evidence>
<evidence type="ECO:0000313" key="18">
    <source>
        <dbReference type="EMBL" id="KAJ3037576.1"/>
    </source>
</evidence>
<feature type="region of interest" description="Disordered" evidence="15">
    <location>
        <begin position="381"/>
        <end position="407"/>
    </location>
</feature>
<evidence type="ECO:0000256" key="6">
    <source>
        <dbReference type="ARBA" id="ARBA00022723"/>
    </source>
</evidence>
<keyword evidence="5 16" id="KW-0812">Transmembrane</keyword>
<protein>
    <recommendedName>
        <fullName evidence="14">sn-1-specific diacylglycerol lipase</fullName>
        <ecNumber evidence="14">3.1.1.116</ecNumber>
    </recommendedName>
</protein>
<dbReference type="InterPro" id="IPR002921">
    <property type="entry name" value="Fungal_lipase-type"/>
</dbReference>
<evidence type="ECO:0000256" key="15">
    <source>
        <dbReference type="SAM" id="MobiDB-lite"/>
    </source>
</evidence>
<evidence type="ECO:0000256" key="10">
    <source>
        <dbReference type="ARBA" id="ARBA00022989"/>
    </source>
</evidence>
<evidence type="ECO:0000256" key="7">
    <source>
        <dbReference type="ARBA" id="ARBA00022801"/>
    </source>
</evidence>
<feature type="transmembrane region" description="Helical" evidence="16">
    <location>
        <begin position="444"/>
        <end position="466"/>
    </location>
</feature>
<keyword evidence="12 16" id="KW-0472">Membrane</keyword>
<name>A0AAD5S2K3_9FUNG</name>
<keyword evidence="4" id="KW-0597">Phosphoprotein</keyword>
<dbReference type="GO" id="GO:0016298">
    <property type="term" value="F:lipase activity"/>
    <property type="evidence" value="ECO:0007669"/>
    <property type="project" value="TreeGrafter"/>
</dbReference>
<evidence type="ECO:0000256" key="9">
    <source>
        <dbReference type="ARBA" id="ARBA00022963"/>
    </source>
</evidence>
<dbReference type="GO" id="GO:0046340">
    <property type="term" value="P:diacylglycerol catabolic process"/>
    <property type="evidence" value="ECO:0007669"/>
    <property type="project" value="TreeGrafter"/>
</dbReference>
<keyword evidence="3" id="KW-1003">Cell membrane</keyword>
<comment type="catalytic activity">
    <reaction evidence="13">
        <text>a 1,2-diacyl-sn-glycerol + H2O = a 2-acylglycerol + a fatty acid + H(+)</text>
        <dbReference type="Rhea" id="RHEA:33275"/>
        <dbReference type="ChEBI" id="CHEBI:15377"/>
        <dbReference type="ChEBI" id="CHEBI:15378"/>
        <dbReference type="ChEBI" id="CHEBI:17389"/>
        <dbReference type="ChEBI" id="CHEBI:17815"/>
        <dbReference type="ChEBI" id="CHEBI:28868"/>
        <dbReference type="EC" id="3.1.1.116"/>
    </reaction>
    <physiologicalReaction direction="left-to-right" evidence="13">
        <dbReference type="Rhea" id="RHEA:33276"/>
    </physiologicalReaction>
</comment>
<comment type="caution">
    <text evidence="18">The sequence shown here is derived from an EMBL/GenBank/DDBJ whole genome shotgun (WGS) entry which is preliminary data.</text>
</comment>
<dbReference type="AlphaFoldDB" id="A0AAD5S2K3"/>
<evidence type="ECO:0000256" key="14">
    <source>
        <dbReference type="ARBA" id="ARBA00026104"/>
    </source>
</evidence>
<dbReference type="GO" id="GO:0019369">
    <property type="term" value="P:arachidonate metabolic process"/>
    <property type="evidence" value="ECO:0007669"/>
    <property type="project" value="TreeGrafter"/>
</dbReference>
<proteinExistence type="predicted"/>
<keyword evidence="10 16" id="KW-1133">Transmembrane helix</keyword>
<dbReference type="PANTHER" id="PTHR45792:SF8">
    <property type="entry name" value="DIACYLGLYCEROL LIPASE-ALPHA"/>
    <property type="match status" value="1"/>
</dbReference>
<feature type="transmembrane region" description="Helical" evidence="16">
    <location>
        <begin position="28"/>
        <end position="49"/>
    </location>
</feature>
<dbReference type="InterPro" id="IPR029058">
    <property type="entry name" value="AB_hydrolase_fold"/>
</dbReference>
<keyword evidence="8" id="KW-0106">Calcium</keyword>
<feature type="domain" description="Fungal lipase-type" evidence="17">
    <location>
        <begin position="350"/>
        <end position="511"/>
    </location>
</feature>
<accession>A0AAD5S2K3</accession>
<evidence type="ECO:0000256" key="13">
    <source>
        <dbReference type="ARBA" id="ARBA00024531"/>
    </source>
</evidence>
<gene>
    <name evidence="18" type="ORF">HK097_003468</name>
</gene>
<keyword evidence="7" id="KW-0378">Hydrolase</keyword>
<dbReference type="PANTHER" id="PTHR45792">
    <property type="entry name" value="DIACYLGLYCEROL LIPASE HOMOLOG-RELATED"/>
    <property type="match status" value="1"/>
</dbReference>
<evidence type="ECO:0000256" key="16">
    <source>
        <dbReference type="SAM" id="Phobius"/>
    </source>
</evidence>
<keyword evidence="9" id="KW-0442">Lipid degradation</keyword>
<feature type="compositionally biased region" description="Basic and acidic residues" evidence="15">
    <location>
        <begin position="383"/>
        <end position="392"/>
    </location>
</feature>
<comment type="subcellular location">
    <subcellularLocation>
        <location evidence="2">Cell membrane</location>
        <topology evidence="2">Multi-pass membrane protein</topology>
    </subcellularLocation>
</comment>
<evidence type="ECO:0000256" key="1">
    <source>
        <dbReference type="ARBA" id="ARBA00001913"/>
    </source>
</evidence>
<evidence type="ECO:0000256" key="2">
    <source>
        <dbReference type="ARBA" id="ARBA00004651"/>
    </source>
</evidence>
<sequence length="672" mass="73191">MRDLGVTYVEHLELELTDRCICWDFRHFLHFDAILLVCALAIQITGIVLLSSSAPEDCSTSPNASHANLLYTILTSVSTLSTFLWLLALLFLFLSATPTAANRTSDATLKTWKRRLNIMFFGHRVEGKDVMSEIARFFAGFFEGFDMAASDFLVGCVLLSDRQKRRKGGVKGVGVGEGGTASGGVFKSREGKAEEVLGEGQGLDAIVEAASPIVSSVASPITSDGFPSLYAPTGPTHRTVSEPPSPTSLASILHYFQYAEAIYGLPLHLVTQSPFQWFRSRGGCGCCPCVDLWCGGGGVSEEVGMEGDEKTRAWWSRRKRSEELIYISRSNGLFRSPFFISRDPTTRSIVIAVRGTLSTADVVIDLSLHLTELDLHVATTRPDGAHARRTEDGGEASGNPGDEAEERHWAHTGIYRTARNIAEEIERVGALEVKELKGKLGQRWGLVVCGHSLGAGIAALLCHILLPKHPHAIAYAYSPPGCLLSSAAASYFSAFCTSVVLGDDIVPRLSGASLERIKREIKVLVEGCDKKKVDVLAEVGWRFTKSLFWGCLQGKGKKRRKVGVVEGTSDANLDLEKQGPWEVDFSGLPMQMYVPGRVLHFEKIRSLADGVNISRPSSSRGVYGARWASREEFCEIVVSGTTFTDHLPFNVRKAIDMAARCGVGEKVVGVLE</sequence>
<dbReference type="GO" id="GO:0046872">
    <property type="term" value="F:metal ion binding"/>
    <property type="evidence" value="ECO:0007669"/>
    <property type="project" value="UniProtKB-KW"/>
</dbReference>
<evidence type="ECO:0000256" key="11">
    <source>
        <dbReference type="ARBA" id="ARBA00023098"/>
    </source>
</evidence>
<keyword evidence="6" id="KW-0479">Metal-binding</keyword>
<evidence type="ECO:0000256" key="3">
    <source>
        <dbReference type="ARBA" id="ARBA00022475"/>
    </source>
</evidence>
<evidence type="ECO:0000313" key="19">
    <source>
        <dbReference type="Proteomes" id="UP001212841"/>
    </source>
</evidence>
<feature type="transmembrane region" description="Helical" evidence="16">
    <location>
        <begin position="69"/>
        <end position="94"/>
    </location>
</feature>
<reference evidence="18" key="1">
    <citation type="submission" date="2020-05" db="EMBL/GenBank/DDBJ databases">
        <title>Phylogenomic resolution of chytrid fungi.</title>
        <authorList>
            <person name="Stajich J.E."/>
            <person name="Amses K."/>
            <person name="Simmons R."/>
            <person name="Seto K."/>
            <person name="Myers J."/>
            <person name="Bonds A."/>
            <person name="Quandt C.A."/>
            <person name="Barry K."/>
            <person name="Liu P."/>
            <person name="Grigoriev I."/>
            <person name="Longcore J.E."/>
            <person name="James T.Y."/>
        </authorList>
    </citation>
    <scope>NUCLEOTIDE SEQUENCE</scope>
    <source>
        <strain evidence="18">JEL0318</strain>
    </source>
</reference>
<evidence type="ECO:0000256" key="8">
    <source>
        <dbReference type="ARBA" id="ARBA00022837"/>
    </source>
</evidence>
<dbReference type="Gene3D" id="3.40.50.1820">
    <property type="entry name" value="alpha/beta hydrolase"/>
    <property type="match status" value="1"/>
</dbReference>
<keyword evidence="11" id="KW-0443">Lipid metabolism</keyword>
<dbReference type="SUPFAM" id="SSF53474">
    <property type="entry name" value="alpha/beta-Hydrolases"/>
    <property type="match status" value="1"/>
</dbReference>
<dbReference type="GO" id="GO:0005886">
    <property type="term" value="C:plasma membrane"/>
    <property type="evidence" value="ECO:0007669"/>
    <property type="project" value="UniProtKB-SubCell"/>
</dbReference>
<evidence type="ECO:0000256" key="4">
    <source>
        <dbReference type="ARBA" id="ARBA00022553"/>
    </source>
</evidence>
<comment type="cofactor">
    <cofactor evidence="1">
        <name>Ca(2+)</name>
        <dbReference type="ChEBI" id="CHEBI:29108"/>
    </cofactor>
</comment>
<dbReference type="EMBL" id="JADGJD010001816">
    <property type="protein sequence ID" value="KAJ3037576.1"/>
    <property type="molecule type" value="Genomic_DNA"/>
</dbReference>
<organism evidence="18 19">
    <name type="scientific">Rhizophlyctis rosea</name>
    <dbReference type="NCBI Taxonomy" id="64517"/>
    <lineage>
        <taxon>Eukaryota</taxon>
        <taxon>Fungi</taxon>
        <taxon>Fungi incertae sedis</taxon>
        <taxon>Chytridiomycota</taxon>
        <taxon>Chytridiomycota incertae sedis</taxon>
        <taxon>Chytridiomycetes</taxon>
        <taxon>Rhizophlyctidales</taxon>
        <taxon>Rhizophlyctidaceae</taxon>
        <taxon>Rhizophlyctis</taxon>
    </lineage>
</organism>
<evidence type="ECO:0000256" key="12">
    <source>
        <dbReference type="ARBA" id="ARBA00023136"/>
    </source>
</evidence>
<evidence type="ECO:0000259" key="17">
    <source>
        <dbReference type="Pfam" id="PF01764"/>
    </source>
</evidence>
<dbReference type="EC" id="3.1.1.116" evidence="14"/>
<keyword evidence="19" id="KW-1185">Reference proteome</keyword>
<dbReference type="CDD" id="cd00519">
    <property type="entry name" value="Lipase_3"/>
    <property type="match status" value="1"/>
</dbReference>